<reference evidence="4" key="3">
    <citation type="submission" date="2021-03" db="EMBL/GenBank/DDBJ databases">
        <title>Complete genome sequencing of Acinetobacter baumannii.</title>
        <authorList>
            <person name="Yadav B."/>
            <person name="Makwana N."/>
            <person name="Kharat A.S."/>
            <person name="Veeraraghavan B."/>
            <person name="Vijayakumar S."/>
            <person name="Priya M."/>
        </authorList>
    </citation>
    <scope>NUCLEOTIDE SEQUENCE</scope>
    <source>
        <strain evidence="4">KSK6</strain>
    </source>
</reference>
<dbReference type="EMBL" id="JAAGTY010000024">
    <property type="protein sequence ID" value="NDW42633.1"/>
    <property type="molecule type" value="Genomic_DNA"/>
</dbReference>
<evidence type="ECO:0000313" key="5">
    <source>
        <dbReference type="Proteomes" id="UP000197394"/>
    </source>
</evidence>
<reference evidence="2 6" key="2">
    <citation type="submission" date="2020-02" db="EMBL/GenBank/DDBJ databases">
        <title>Whole genome shot-gun sequencing of clinical Carbapenem resistant A. baumannii.</title>
        <authorList>
            <person name="Veeraraghavan B."/>
            <person name="Mathur P."/>
            <person name="Vijayakumar S."/>
            <person name="Vasudevan K."/>
            <person name="Lincy M."/>
            <person name="Kirubananthan A."/>
        </authorList>
    </citation>
    <scope>NUCLEOTIDE SEQUENCE [LARGE SCALE GENOMIC DNA]</scope>
    <source>
        <strain evidence="2 6">SP816</strain>
    </source>
</reference>
<reference evidence="3 5" key="1">
    <citation type="submission" date="2017-05" db="EMBL/GenBank/DDBJ databases">
        <title>Draft genome sequence of MDR A. baumannii AB360.</title>
        <authorList>
            <person name="Wareham D.W."/>
            <person name="Bean D.C."/>
        </authorList>
    </citation>
    <scope>NUCLEOTIDE SEQUENCE [LARGE SCALE GENOMIC DNA]</scope>
    <source>
        <strain evidence="3 5">AB360</strain>
    </source>
</reference>
<feature type="domain" description="DUF551" evidence="1">
    <location>
        <begin position="2"/>
        <end position="79"/>
    </location>
</feature>
<dbReference type="Pfam" id="PF04448">
    <property type="entry name" value="DUF551"/>
    <property type="match status" value="1"/>
</dbReference>
<dbReference type="InterPro" id="IPR007539">
    <property type="entry name" value="DUF551"/>
</dbReference>
<evidence type="ECO:0000259" key="1">
    <source>
        <dbReference type="Pfam" id="PF04448"/>
    </source>
</evidence>
<proteinExistence type="predicted"/>
<dbReference type="RefSeq" id="WP_052474944.1">
    <property type="nucleotide sequence ID" value="NZ_AP014649.1"/>
</dbReference>
<dbReference type="AlphaFoldDB" id="A0A246A754"/>
<protein>
    <submittedName>
        <fullName evidence="2">DUF551 domain-containing protein</fullName>
    </submittedName>
</protein>
<name>A0A246A754_ACIBA</name>
<evidence type="ECO:0000313" key="2">
    <source>
        <dbReference type="EMBL" id="NDW42633.1"/>
    </source>
</evidence>
<gene>
    <name evidence="3" type="ORF">CBE85_01505</name>
    <name evidence="2" type="ORF">G3N53_16290</name>
    <name evidence="4" type="ORF">J6E47_05070</name>
</gene>
<evidence type="ECO:0000313" key="6">
    <source>
        <dbReference type="Proteomes" id="UP000470018"/>
    </source>
</evidence>
<evidence type="ECO:0000313" key="3">
    <source>
        <dbReference type="EMBL" id="OWK68439.1"/>
    </source>
</evidence>
<dbReference type="Proteomes" id="UP000470018">
    <property type="component" value="Unassembled WGS sequence"/>
</dbReference>
<organism evidence="2 6">
    <name type="scientific">Acinetobacter baumannii</name>
    <dbReference type="NCBI Taxonomy" id="470"/>
    <lineage>
        <taxon>Bacteria</taxon>
        <taxon>Pseudomonadati</taxon>
        <taxon>Pseudomonadota</taxon>
        <taxon>Gammaproteobacteria</taxon>
        <taxon>Moraxellales</taxon>
        <taxon>Moraxellaceae</taxon>
        <taxon>Acinetobacter</taxon>
        <taxon>Acinetobacter calcoaceticus/baumannii complex</taxon>
    </lineage>
</organism>
<dbReference type="Proteomes" id="UP000197394">
    <property type="component" value="Unassembled WGS sequence"/>
</dbReference>
<sequence length="80" mass="9174">MEWICCKEQMPKEDTSVLFRLQNGVIHDGFLTTDYTDGPYGENGEDFGDYSTMWSSLSSGLEYDLHEVTHWAPEPEPPKN</sequence>
<accession>A0A246A754</accession>
<dbReference type="EMBL" id="CP072270">
    <property type="protein sequence ID" value="QTK44448.1"/>
    <property type="molecule type" value="Genomic_DNA"/>
</dbReference>
<dbReference type="EMBL" id="NGKM01000001">
    <property type="protein sequence ID" value="OWK68439.1"/>
    <property type="molecule type" value="Genomic_DNA"/>
</dbReference>
<evidence type="ECO:0000313" key="4">
    <source>
        <dbReference type="EMBL" id="QTK44448.1"/>
    </source>
</evidence>
<dbReference type="Proteomes" id="UP000664966">
    <property type="component" value="Chromosome"/>
</dbReference>